<evidence type="ECO:0000313" key="1">
    <source>
        <dbReference type="EMBL" id="MDQ0371632.1"/>
    </source>
</evidence>
<dbReference type="EMBL" id="JAUSUZ010000002">
    <property type="protein sequence ID" value="MDQ0371632.1"/>
    <property type="molecule type" value="Genomic_DNA"/>
</dbReference>
<accession>A0AAE3WAQ0</accession>
<sequence length="89" mass="9785">MTGRVFEAICEGGPLHGRVQLSRFPGGFVLGDKPRHMVWIYRWDGHARVWRVDPGGHAGDNRWLSEAAAIAAAESDLFDVICLPEAGEV</sequence>
<proteinExistence type="predicted"/>
<protein>
    <submittedName>
        <fullName evidence="1">Uncharacterized protein</fullName>
    </submittedName>
</protein>
<organism evidence="1 2">
    <name type="scientific">Catenuloplanes indicus</name>
    <dbReference type="NCBI Taxonomy" id="137267"/>
    <lineage>
        <taxon>Bacteria</taxon>
        <taxon>Bacillati</taxon>
        <taxon>Actinomycetota</taxon>
        <taxon>Actinomycetes</taxon>
        <taxon>Micromonosporales</taxon>
        <taxon>Micromonosporaceae</taxon>
        <taxon>Catenuloplanes</taxon>
    </lineage>
</organism>
<name>A0AAE3WAQ0_9ACTN</name>
<dbReference type="Proteomes" id="UP001240236">
    <property type="component" value="Unassembled WGS sequence"/>
</dbReference>
<gene>
    <name evidence="1" type="ORF">J2S42_008380</name>
</gene>
<keyword evidence="2" id="KW-1185">Reference proteome</keyword>
<evidence type="ECO:0000313" key="2">
    <source>
        <dbReference type="Proteomes" id="UP001240236"/>
    </source>
</evidence>
<comment type="caution">
    <text evidence="1">The sequence shown here is derived from an EMBL/GenBank/DDBJ whole genome shotgun (WGS) entry which is preliminary data.</text>
</comment>
<dbReference type="AlphaFoldDB" id="A0AAE3WAQ0"/>
<reference evidence="1 2" key="1">
    <citation type="submission" date="2023-07" db="EMBL/GenBank/DDBJ databases">
        <title>Sequencing the genomes of 1000 actinobacteria strains.</title>
        <authorList>
            <person name="Klenk H.-P."/>
        </authorList>
    </citation>
    <scope>NUCLEOTIDE SEQUENCE [LARGE SCALE GENOMIC DNA]</scope>
    <source>
        <strain evidence="1 2">DSM 44709</strain>
    </source>
</reference>
<dbReference type="RefSeq" id="WP_307249389.1">
    <property type="nucleotide sequence ID" value="NZ_JAUSUZ010000002.1"/>
</dbReference>